<dbReference type="Pfam" id="PF04381">
    <property type="entry name" value="RdgC"/>
    <property type="match status" value="1"/>
</dbReference>
<dbReference type="PANTHER" id="PTHR38103:SF1">
    <property type="entry name" value="RECOMBINATION-ASSOCIATED PROTEIN RDGC"/>
    <property type="match status" value="1"/>
</dbReference>
<evidence type="ECO:0000256" key="5">
    <source>
        <dbReference type="ARBA" id="ARBA00023172"/>
    </source>
</evidence>
<evidence type="ECO:0000256" key="1">
    <source>
        <dbReference type="ARBA" id="ARBA00004453"/>
    </source>
</evidence>
<dbReference type="InterPro" id="IPR007476">
    <property type="entry name" value="RdgC"/>
</dbReference>
<gene>
    <name evidence="6" type="ORF">LNV07_12055</name>
</gene>
<organism evidence="6 7">
    <name type="scientific">Roseateles oligotrophus</name>
    <dbReference type="NCBI Taxonomy" id="1769250"/>
    <lineage>
        <taxon>Bacteria</taxon>
        <taxon>Pseudomonadati</taxon>
        <taxon>Pseudomonadota</taxon>
        <taxon>Betaproteobacteria</taxon>
        <taxon>Burkholderiales</taxon>
        <taxon>Sphaerotilaceae</taxon>
        <taxon>Roseateles</taxon>
    </lineage>
</organism>
<evidence type="ECO:0000256" key="3">
    <source>
        <dbReference type="ARBA" id="ARBA00022296"/>
    </source>
</evidence>
<dbReference type="Proteomes" id="UP001209701">
    <property type="component" value="Unassembled WGS sequence"/>
</dbReference>
<evidence type="ECO:0000313" key="6">
    <source>
        <dbReference type="EMBL" id="MCV2368816.1"/>
    </source>
</evidence>
<dbReference type="PANTHER" id="PTHR38103">
    <property type="entry name" value="RECOMBINATION-ASSOCIATED PROTEIN RDGC"/>
    <property type="match status" value="1"/>
</dbReference>
<reference evidence="6 7" key="1">
    <citation type="submission" date="2021-11" db="EMBL/GenBank/DDBJ databases">
        <authorList>
            <person name="Liang Q."/>
            <person name="Mou H."/>
            <person name="Liu Z."/>
        </authorList>
    </citation>
    <scope>NUCLEOTIDE SEQUENCE [LARGE SCALE GENOMIC DNA]</scope>
    <source>
        <strain evidence="6 7">CHU3</strain>
    </source>
</reference>
<comment type="similarity">
    <text evidence="2">Belongs to the RdgC family.</text>
</comment>
<sequence>MFKNLMVYRVGQEWQPTVEQIEDSLAKTTFVETGATQQQSMGWAPPRGIEHAPLIEDIGGHWLLKLMIEQRVLPSSVVKRRTDEMAERIEAETGRKPGKKQTKDLKEQATLELLPMAFTKQSAIRVWIAPAQRLLMIDAGSASRAEEVVTLLIKELPGLNLHLIQTAEAPATCMAAWLMDGVPPEGFTIDRECELKSVDEMKSVVRYARHSLDIEEVRQHLSGGKSPTRLAMTWRDRVSFMLTDTLQIKKISFLDVVFEGRDSSDKDEAFDADAAIATGELCKLIPDLIDGLGGEHDFLAAGAALAELPAVATRPANEAQPATAGSAEPAPWD</sequence>
<dbReference type="EMBL" id="JAJIRN010000005">
    <property type="protein sequence ID" value="MCV2368816.1"/>
    <property type="molecule type" value="Genomic_DNA"/>
</dbReference>
<comment type="subcellular location">
    <subcellularLocation>
        <location evidence="1">Cytoplasm</location>
        <location evidence="1">Nucleoid</location>
    </subcellularLocation>
</comment>
<dbReference type="NCBIfam" id="NF001464">
    <property type="entry name" value="PRK00321.1-5"/>
    <property type="match status" value="1"/>
</dbReference>
<dbReference type="NCBIfam" id="NF001463">
    <property type="entry name" value="PRK00321.1-4"/>
    <property type="match status" value="1"/>
</dbReference>
<evidence type="ECO:0000313" key="7">
    <source>
        <dbReference type="Proteomes" id="UP001209701"/>
    </source>
</evidence>
<proteinExistence type="inferred from homology"/>
<accession>A0ABT2YFJ1</accession>
<keyword evidence="4" id="KW-0963">Cytoplasm</keyword>
<name>A0ABT2YFJ1_9BURK</name>
<keyword evidence="7" id="KW-1185">Reference proteome</keyword>
<keyword evidence="5" id="KW-0233">DNA recombination</keyword>
<evidence type="ECO:0000256" key="4">
    <source>
        <dbReference type="ARBA" id="ARBA00022490"/>
    </source>
</evidence>
<evidence type="ECO:0000256" key="2">
    <source>
        <dbReference type="ARBA" id="ARBA00008657"/>
    </source>
</evidence>
<comment type="caution">
    <text evidence="6">The sequence shown here is derived from an EMBL/GenBank/DDBJ whole genome shotgun (WGS) entry which is preliminary data.</text>
</comment>
<dbReference type="RefSeq" id="WP_263571412.1">
    <property type="nucleotide sequence ID" value="NZ_JAJIRN010000005.1"/>
</dbReference>
<protein>
    <recommendedName>
        <fullName evidence="3">Recombination-associated protein RdgC</fullName>
    </recommendedName>
</protein>